<dbReference type="PANTHER" id="PTHR39217">
    <property type="match status" value="1"/>
</dbReference>
<dbReference type="InterPro" id="IPR053191">
    <property type="entry name" value="DcsG_Biosynth_Enzyme"/>
</dbReference>
<keyword evidence="1" id="KW-0436">Ligase</keyword>
<dbReference type="SUPFAM" id="SSF56059">
    <property type="entry name" value="Glutathione synthetase ATP-binding domain-like"/>
    <property type="match status" value="1"/>
</dbReference>
<dbReference type="EC" id="6.3.2.3" evidence="1"/>
<dbReference type="GO" id="GO:0004363">
    <property type="term" value="F:glutathione synthase activity"/>
    <property type="evidence" value="ECO:0007669"/>
    <property type="project" value="UniProtKB-EC"/>
</dbReference>
<proteinExistence type="predicted"/>
<sequence length="291" mass="32851">MKIAYLSSQVTQPGSPIRRSDAFEHDYMMRALRPEFSERGMDIVDICWDDSSVDWSNHDAALIGTTWDYWDRQDEFLTTLETIEAQTRLFNPAALVRWNSDKVYLKDLAARGADLIPTLWIDEMTDDQYRSAFDALGETKLVFKRQVGAGASGQHLLNSDDPAPRMPHPMMVQPFLSTIQTEGELSFIFIDGELSHALIKRAKPGDYRIQSTYGGQEETIEPSRADLDVARAILGLLDDIPLYARVDMLRHPDGSLLLMELELIEPYLYPEQGARLGGLITKAVETRLKAG</sequence>
<dbReference type="AlphaFoldDB" id="A0A160U1D1"/>
<dbReference type="EMBL" id="CZQD01000053">
    <property type="protein sequence ID" value="CUS57980.1"/>
    <property type="molecule type" value="Genomic_DNA"/>
</dbReference>
<dbReference type="PANTHER" id="PTHR39217:SF1">
    <property type="entry name" value="GLUTATHIONE SYNTHETASE"/>
    <property type="match status" value="1"/>
</dbReference>
<organism evidence="1">
    <name type="scientific">hydrothermal vent metagenome</name>
    <dbReference type="NCBI Taxonomy" id="652676"/>
    <lineage>
        <taxon>unclassified sequences</taxon>
        <taxon>metagenomes</taxon>
        <taxon>ecological metagenomes</taxon>
    </lineage>
</organism>
<reference evidence="1" key="1">
    <citation type="submission" date="2015-10" db="EMBL/GenBank/DDBJ databases">
        <authorList>
            <person name="Gilbert D.G."/>
        </authorList>
    </citation>
    <scope>NUCLEOTIDE SEQUENCE</scope>
</reference>
<accession>A0A160U1D1</accession>
<protein>
    <submittedName>
        <fullName evidence="1">Glutathione synthetase</fullName>
        <ecNumber evidence="1">6.3.2.3</ecNumber>
    </submittedName>
</protein>
<name>A0A160U1D1_9ZZZZ</name>
<gene>
    <name evidence="1" type="ORF">MGWOODY_Hyp465</name>
</gene>
<evidence type="ECO:0000313" key="1">
    <source>
        <dbReference type="EMBL" id="CUS57980.1"/>
    </source>
</evidence>
<dbReference type="Gene3D" id="3.30.470.20">
    <property type="entry name" value="ATP-grasp fold, B domain"/>
    <property type="match status" value="1"/>
</dbReference>